<evidence type="ECO:0000256" key="5">
    <source>
        <dbReference type="ARBA" id="ARBA00022692"/>
    </source>
</evidence>
<dbReference type="Gene3D" id="3.30.460.20">
    <property type="entry name" value="CorA soluble domain-like"/>
    <property type="match status" value="1"/>
</dbReference>
<keyword evidence="3" id="KW-0813">Transport</keyword>
<comment type="subcellular location">
    <subcellularLocation>
        <location evidence="1">Cell membrane</location>
        <topology evidence="1">Multi-pass membrane protein</topology>
    </subcellularLocation>
</comment>
<evidence type="ECO:0000256" key="8">
    <source>
        <dbReference type="ARBA" id="ARBA00023065"/>
    </source>
</evidence>
<dbReference type="Gene3D" id="1.20.58.340">
    <property type="entry name" value="Magnesium transport protein CorA, transmembrane region"/>
    <property type="match status" value="2"/>
</dbReference>
<dbReference type="EMBL" id="GL349435">
    <property type="protein sequence ID" value="KNC50630.1"/>
    <property type="molecule type" value="Genomic_DNA"/>
</dbReference>
<evidence type="ECO:0000256" key="13">
    <source>
        <dbReference type="SAM" id="Phobius"/>
    </source>
</evidence>
<dbReference type="PANTHER" id="PTHR46494:SF1">
    <property type="entry name" value="CORA FAMILY METAL ION TRANSPORTER (EUROFUNG)"/>
    <property type="match status" value="1"/>
</dbReference>
<dbReference type="OrthoDB" id="165352at2759"/>
<dbReference type="InterPro" id="IPR002523">
    <property type="entry name" value="MgTranspt_CorA/ZnTranspt_ZntB"/>
</dbReference>
<evidence type="ECO:0000313" key="15">
    <source>
        <dbReference type="Proteomes" id="UP000054408"/>
    </source>
</evidence>
<dbReference type="GO" id="GO:0005886">
    <property type="term" value="C:plasma membrane"/>
    <property type="evidence" value="ECO:0007669"/>
    <property type="project" value="UniProtKB-SubCell"/>
</dbReference>
<evidence type="ECO:0000256" key="9">
    <source>
        <dbReference type="ARBA" id="ARBA00023136"/>
    </source>
</evidence>
<dbReference type="STRING" id="461836.A0A0L0DEJ3"/>
<dbReference type="GO" id="GO:0015087">
    <property type="term" value="F:cobalt ion transmembrane transporter activity"/>
    <property type="evidence" value="ECO:0007669"/>
    <property type="project" value="TreeGrafter"/>
</dbReference>
<evidence type="ECO:0000256" key="6">
    <source>
        <dbReference type="ARBA" id="ARBA00022842"/>
    </source>
</evidence>
<dbReference type="SUPFAM" id="SSF144083">
    <property type="entry name" value="Magnesium transport protein CorA, transmembrane region"/>
    <property type="match status" value="1"/>
</dbReference>
<keyword evidence="5 13" id="KW-0812">Transmembrane</keyword>
<comment type="similarity">
    <text evidence="2">Belongs to the CorA metal ion transporter (MIT) (TC 1.A.35) family.</text>
</comment>
<dbReference type="GO" id="GO:0015095">
    <property type="term" value="F:magnesium ion transmembrane transporter activity"/>
    <property type="evidence" value="ECO:0007669"/>
    <property type="project" value="TreeGrafter"/>
</dbReference>
<dbReference type="PANTHER" id="PTHR46494">
    <property type="entry name" value="CORA FAMILY METAL ION TRANSPORTER (EUROFUNG)"/>
    <property type="match status" value="1"/>
</dbReference>
<evidence type="ECO:0000256" key="2">
    <source>
        <dbReference type="ARBA" id="ARBA00009765"/>
    </source>
</evidence>
<comment type="function">
    <text evidence="11">Mediates influx of magnesium ions. Alternates between open and closed states. Activated by low cytoplasmic Mg(2+) levels. Inactive when cytoplasmic Mg(2+) levels are high.</text>
</comment>
<comment type="catalytic activity">
    <reaction evidence="10">
        <text>Mg(2+)(in) = Mg(2+)(out)</text>
        <dbReference type="Rhea" id="RHEA:29827"/>
        <dbReference type="ChEBI" id="CHEBI:18420"/>
    </reaction>
</comment>
<evidence type="ECO:0000313" key="14">
    <source>
        <dbReference type="EMBL" id="KNC50630.1"/>
    </source>
</evidence>
<feature type="region of interest" description="Disordered" evidence="12">
    <location>
        <begin position="394"/>
        <end position="441"/>
    </location>
</feature>
<keyword evidence="15" id="KW-1185">Reference proteome</keyword>
<accession>A0A0L0DEJ3</accession>
<dbReference type="GeneID" id="25560577"/>
<dbReference type="FunFam" id="1.20.58.340:FF:000004">
    <property type="entry name" value="Magnesium transport protein CorA"/>
    <property type="match status" value="1"/>
</dbReference>
<reference evidence="14 15" key="1">
    <citation type="submission" date="2010-05" db="EMBL/GenBank/DDBJ databases">
        <title>The Genome Sequence of Thecamonas trahens ATCC 50062.</title>
        <authorList>
            <consortium name="The Broad Institute Genome Sequencing Platform"/>
            <person name="Russ C."/>
            <person name="Cuomo C."/>
            <person name="Shea T."/>
            <person name="Young S.K."/>
            <person name="Zeng Q."/>
            <person name="Koehrsen M."/>
            <person name="Haas B."/>
            <person name="Borodovsky M."/>
            <person name="Guigo R."/>
            <person name="Alvarado L."/>
            <person name="Berlin A."/>
            <person name="Bochicchio J."/>
            <person name="Borenstein D."/>
            <person name="Chapman S."/>
            <person name="Chen Z."/>
            <person name="Freedman E."/>
            <person name="Gellesch M."/>
            <person name="Goldberg J."/>
            <person name="Griggs A."/>
            <person name="Gujja S."/>
            <person name="Heilman E."/>
            <person name="Heiman D."/>
            <person name="Hepburn T."/>
            <person name="Howarth C."/>
            <person name="Jen D."/>
            <person name="Larson L."/>
            <person name="Mehta T."/>
            <person name="Park D."/>
            <person name="Pearson M."/>
            <person name="Roberts A."/>
            <person name="Saif S."/>
            <person name="Shenoy N."/>
            <person name="Sisk P."/>
            <person name="Stolte C."/>
            <person name="Sykes S."/>
            <person name="Thomson T."/>
            <person name="Walk T."/>
            <person name="White J."/>
            <person name="Yandava C."/>
            <person name="Burger G."/>
            <person name="Gray M.W."/>
            <person name="Holland P.W.H."/>
            <person name="King N."/>
            <person name="Lang F.B.F."/>
            <person name="Roger A.J."/>
            <person name="Ruiz-Trillo I."/>
            <person name="Lander E."/>
            <person name="Nusbaum C."/>
        </authorList>
    </citation>
    <scope>NUCLEOTIDE SEQUENCE [LARGE SCALE GENOMIC DNA]</scope>
    <source>
        <strain evidence="14 15">ATCC 50062</strain>
    </source>
</reference>
<dbReference type="GO" id="GO:0000287">
    <property type="term" value="F:magnesium ion binding"/>
    <property type="evidence" value="ECO:0007669"/>
    <property type="project" value="TreeGrafter"/>
</dbReference>
<evidence type="ECO:0000256" key="1">
    <source>
        <dbReference type="ARBA" id="ARBA00004651"/>
    </source>
</evidence>
<dbReference type="eggNOG" id="ENOG502R8TN">
    <property type="taxonomic scope" value="Eukaryota"/>
</dbReference>
<dbReference type="SUPFAM" id="SSF143865">
    <property type="entry name" value="CorA soluble domain-like"/>
    <property type="match status" value="1"/>
</dbReference>
<feature type="compositionally biased region" description="Low complexity" evidence="12">
    <location>
        <begin position="191"/>
        <end position="209"/>
    </location>
</feature>
<evidence type="ECO:0000256" key="4">
    <source>
        <dbReference type="ARBA" id="ARBA00022475"/>
    </source>
</evidence>
<dbReference type="RefSeq" id="XP_013762516.1">
    <property type="nucleotide sequence ID" value="XM_013907062.1"/>
</dbReference>
<dbReference type="GO" id="GO:0050897">
    <property type="term" value="F:cobalt ion binding"/>
    <property type="evidence" value="ECO:0007669"/>
    <property type="project" value="TreeGrafter"/>
</dbReference>
<proteinExistence type="inferred from homology"/>
<feature type="region of interest" description="Disordered" evidence="12">
    <location>
        <begin position="191"/>
        <end position="268"/>
    </location>
</feature>
<dbReference type="InterPro" id="IPR045861">
    <property type="entry name" value="CorA_cytoplasmic_dom"/>
</dbReference>
<evidence type="ECO:0000256" key="7">
    <source>
        <dbReference type="ARBA" id="ARBA00022989"/>
    </source>
</evidence>
<evidence type="ECO:0000256" key="11">
    <source>
        <dbReference type="ARBA" id="ARBA00045497"/>
    </source>
</evidence>
<dbReference type="AlphaFoldDB" id="A0A0L0DEJ3"/>
<dbReference type="Proteomes" id="UP000054408">
    <property type="component" value="Unassembled WGS sequence"/>
</dbReference>
<keyword evidence="7 13" id="KW-1133">Transmembrane helix</keyword>
<evidence type="ECO:0000256" key="3">
    <source>
        <dbReference type="ARBA" id="ARBA00022448"/>
    </source>
</evidence>
<keyword evidence="6" id="KW-0460">Magnesium</keyword>
<protein>
    <submittedName>
        <fullName evidence="14">Magnesium and cobalt transporter CorA</fullName>
    </submittedName>
</protein>
<feature type="transmembrane region" description="Helical" evidence="13">
    <location>
        <begin position="691"/>
        <end position="711"/>
    </location>
</feature>
<feature type="region of interest" description="Disordered" evidence="12">
    <location>
        <begin position="111"/>
        <end position="160"/>
    </location>
</feature>
<name>A0A0L0DEJ3_THETB</name>
<gene>
    <name evidence="14" type="ORF">AMSG_00792</name>
</gene>
<dbReference type="Pfam" id="PF01544">
    <property type="entry name" value="CorA"/>
    <property type="match status" value="1"/>
</dbReference>
<organism evidence="14 15">
    <name type="scientific">Thecamonas trahens ATCC 50062</name>
    <dbReference type="NCBI Taxonomy" id="461836"/>
    <lineage>
        <taxon>Eukaryota</taxon>
        <taxon>Apusozoa</taxon>
        <taxon>Apusomonadida</taxon>
        <taxon>Apusomonadidae</taxon>
        <taxon>Thecamonas</taxon>
    </lineage>
</organism>
<keyword evidence="9 13" id="KW-0472">Membrane</keyword>
<evidence type="ECO:0000256" key="12">
    <source>
        <dbReference type="SAM" id="MobiDB-lite"/>
    </source>
</evidence>
<keyword evidence="8" id="KW-0406">Ion transport</keyword>
<keyword evidence="4" id="KW-1003">Cell membrane</keyword>
<sequence length="717" mass="77843">MSDSATGRESASGDGDSLVLRCYVTGSWDVHTRTYSRRVTIDDETRSDGAHVALARAVIAAMEGVLPPELAREGAEFEIGAWDEVLGDYVVIESDAASKELLAAAGDADARPPRLRLYGTPPADWTMSPSPPQREPERQSVIASGGTGSPMPARAVDNDHDRQRELLYTRSGSSSESRSSWSGDDKAEIVAEASGSGSSASRPASSSSVRSEERLAVKTALRQLTAGNDGGQKPALKLPMRRMDKWRKGGNRGSRASKATPSPSGAAANRMFPLTGVVEESPFTVPADHPFVNGRYRLTIYDYSASSIAMFEAPNVEYLQERPRPAWATMRWIHVEGIDKDIIEALAAMYELHPLAVEDSMTTPQLAKVMRLPSQLFAVFNAFHMYIHGEDEEAAADGPSAGGGAGSIAPTPSAVDEGTVLGRTDASTGSSPPVMGMEPLGVAGAGKEAASEVGLASDGSADSTASEPLAAVDRAEFRMEQIAVFTTTSDRTCIVVQEGKYPEGSFVAVWQPVLARLMYDGSKVREHGAAFLLYTILDSVVDNVVPITSYWSLQLEELDLAMTTDVLPTAVEQYATAVRSLKRELKLLRRLLWPMSAMTNRLQMEDDAVDPTTKLYLSDVADHIKLNIEAIDTYIETSDSLIEFVTDAQNRRMNDVMKTLTVMSTVFLPASFMASAYGMNFDDMPELGWEWGYPGFWTIAILQAAFQILYFRRIGWL</sequence>
<dbReference type="InterPro" id="IPR045863">
    <property type="entry name" value="CorA_TM1_TM2"/>
</dbReference>
<evidence type="ECO:0000256" key="10">
    <source>
        <dbReference type="ARBA" id="ARBA00034269"/>
    </source>
</evidence>